<evidence type="ECO:0000313" key="1">
    <source>
        <dbReference type="EMBL" id="KGN54651.1"/>
    </source>
</evidence>
<accession>A0A0A0L3E1</accession>
<proteinExistence type="predicted"/>
<dbReference type="PANTHER" id="PTHR48202:SF1">
    <property type="entry name" value="ALPHA_BETA-HYDROLASES SUPERFAMILY PROTEIN"/>
    <property type="match status" value="1"/>
</dbReference>
<dbReference type="Proteomes" id="UP000029981">
    <property type="component" value="Chromosome 4"/>
</dbReference>
<dbReference type="Gramene" id="KGN54651">
    <property type="protein sequence ID" value="KGN54651"/>
    <property type="gene ID" value="Csa_4G416470"/>
</dbReference>
<reference evidence="1 2" key="4">
    <citation type="journal article" date="2011" name="BMC Genomics">
        <title>RNA-Seq improves annotation of protein-coding genes in the cucumber genome.</title>
        <authorList>
            <person name="Li Z."/>
            <person name="Zhang Z."/>
            <person name="Yan P."/>
            <person name="Huang S."/>
            <person name="Fei Z."/>
            <person name="Lin K."/>
        </authorList>
    </citation>
    <scope>NUCLEOTIDE SEQUENCE [LARGE SCALE GENOMIC DNA]</scope>
    <source>
        <strain evidence="2">cv. 9930</strain>
    </source>
</reference>
<dbReference type="STRING" id="3659.A0A0A0L3E1"/>
<reference evidence="1 2" key="1">
    <citation type="journal article" date="2009" name="Nat. Genet.">
        <title>The genome of the cucumber, Cucumis sativus L.</title>
        <authorList>
            <person name="Huang S."/>
            <person name="Li R."/>
            <person name="Zhang Z."/>
            <person name="Li L."/>
            <person name="Gu X."/>
            <person name="Fan W."/>
            <person name="Lucas W.J."/>
            <person name="Wang X."/>
            <person name="Xie B."/>
            <person name="Ni P."/>
            <person name="Ren Y."/>
            <person name="Zhu H."/>
            <person name="Li J."/>
            <person name="Lin K."/>
            <person name="Jin W."/>
            <person name="Fei Z."/>
            <person name="Li G."/>
            <person name="Staub J."/>
            <person name="Kilian A."/>
            <person name="van der Vossen E.A."/>
            <person name="Wu Y."/>
            <person name="Guo J."/>
            <person name="He J."/>
            <person name="Jia Z."/>
            <person name="Ren Y."/>
            <person name="Tian G."/>
            <person name="Lu Y."/>
            <person name="Ruan J."/>
            <person name="Qian W."/>
            <person name="Wang M."/>
            <person name="Huang Q."/>
            <person name="Li B."/>
            <person name="Xuan Z."/>
            <person name="Cao J."/>
            <person name="Asan"/>
            <person name="Wu Z."/>
            <person name="Zhang J."/>
            <person name="Cai Q."/>
            <person name="Bai Y."/>
            <person name="Zhao B."/>
            <person name="Han Y."/>
            <person name="Li Y."/>
            <person name="Li X."/>
            <person name="Wang S."/>
            <person name="Shi Q."/>
            <person name="Liu S."/>
            <person name="Cho W.K."/>
            <person name="Kim J.Y."/>
            <person name="Xu Y."/>
            <person name="Heller-Uszynska K."/>
            <person name="Miao H."/>
            <person name="Cheng Z."/>
            <person name="Zhang S."/>
            <person name="Wu J."/>
            <person name="Yang Y."/>
            <person name="Kang H."/>
            <person name="Li M."/>
            <person name="Liang H."/>
            <person name="Ren X."/>
            <person name="Shi Z."/>
            <person name="Wen M."/>
            <person name="Jian M."/>
            <person name="Yang H."/>
            <person name="Zhang G."/>
            <person name="Yang Z."/>
            <person name="Chen R."/>
            <person name="Liu S."/>
            <person name="Li J."/>
            <person name="Ma L."/>
            <person name="Liu H."/>
            <person name="Zhou Y."/>
            <person name="Zhao J."/>
            <person name="Fang X."/>
            <person name="Li G."/>
            <person name="Fang L."/>
            <person name="Li Y."/>
            <person name="Liu D."/>
            <person name="Zheng H."/>
            <person name="Zhang Y."/>
            <person name="Qin N."/>
            <person name="Li Z."/>
            <person name="Yang G."/>
            <person name="Yang S."/>
            <person name="Bolund L."/>
            <person name="Kristiansen K."/>
            <person name="Zheng H."/>
            <person name="Li S."/>
            <person name="Zhang X."/>
            <person name="Yang H."/>
            <person name="Wang J."/>
            <person name="Sun R."/>
            <person name="Zhang B."/>
            <person name="Jiang S."/>
            <person name="Wang J."/>
            <person name="Du Y."/>
            <person name="Li S."/>
        </authorList>
    </citation>
    <scope>NUCLEOTIDE SEQUENCE [LARGE SCALE GENOMIC DNA]</scope>
    <source>
        <strain evidence="2">cv. 9930</strain>
    </source>
</reference>
<name>A0A0A0L3E1_CUCSA</name>
<protein>
    <submittedName>
        <fullName evidence="1">Uncharacterized protein</fullName>
    </submittedName>
</protein>
<sequence>MGFDSPNFFRFRQLQPPEKYGVPTELGEPESGELRSGSPRLVELNDFLRHLHKKGLLEVLSFCETKVTPIVEGYGGWAFRMEIVPIESAYPGFGELVVSMIND</sequence>
<reference evidence="1 2" key="3">
    <citation type="journal article" date="2010" name="BMC Genomics">
        <title>Transcriptome sequencing and comparative analysis of cucumber flowers with different sex types.</title>
        <authorList>
            <person name="Guo S."/>
            <person name="Zheng Y."/>
            <person name="Joung J.G."/>
            <person name="Liu S."/>
            <person name="Zhang Z."/>
            <person name="Crasta O.R."/>
            <person name="Sobral B.W."/>
            <person name="Xu Y."/>
            <person name="Huang S."/>
            <person name="Fei Z."/>
        </authorList>
    </citation>
    <scope>NUCLEOTIDE SEQUENCE [LARGE SCALE GENOMIC DNA]</scope>
    <source>
        <strain evidence="2">cv. 9930</strain>
    </source>
</reference>
<dbReference type="EMBL" id="CM002925">
    <property type="protein sequence ID" value="KGN54651.1"/>
    <property type="molecule type" value="Genomic_DNA"/>
</dbReference>
<reference evidence="1 2" key="2">
    <citation type="journal article" date="2009" name="PLoS ONE">
        <title>An integrated genetic and cytogenetic map of the cucumber genome.</title>
        <authorList>
            <person name="Ren Y."/>
            <person name="Zhang Z."/>
            <person name="Liu J."/>
            <person name="Staub J.E."/>
            <person name="Han Y."/>
            <person name="Cheng Z."/>
            <person name="Li X."/>
            <person name="Lu J."/>
            <person name="Miao H."/>
            <person name="Kang H."/>
            <person name="Xie B."/>
            <person name="Gu X."/>
            <person name="Wang X."/>
            <person name="Du Y."/>
            <person name="Jin W."/>
            <person name="Huang S."/>
        </authorList>
    </citation>
    <scope>NUCLEOTIDE SEQUENCE [LARGE SCALE GENOMIC DNA]</scope>
    <source>
        <strain evidence="2">cv. 9930</strain>
    </source>
</reference>
<dbReference type="AlphaFoldDB" id="A0A0A0L3E1"/>
<dbReference type="PANTHER" id="PTHR48202">
    <property type="entry name" value="ALPHA/BETA-HYDROLASES SUPERFAMILY PROTEIN"/>
    <property type="match status" value="1"/>
</dbReference>
<keyword evidence="2" id="KW-1185">Reference proteome</keyword>
<evidence type="ECO:0000313" key="2">
    <source>
        <dbReference type="Proteomes" id="UP000029981"/>
    </source>
</evidence>
<organism evidence="1 2">
    <name type="scientific">Cucumis sativus</name>
    <name type="common">Cucumber</name>
    <dbReference type="NCBI Taxonomy" id="3659"/>
    <lineage>
        <taxon>Eukaryota</taxon>
        <taxon>Viridiplantae</taxon>
        <taxon>Streptophyta</taxon>
        <taxon>Embryophyta</taxon>
        <taxon>Tracheophyta</taxon>
        <taxon>Spermatophyta</taxon>
        <taxon>Magnoliopsida</taxon>
        <taxon>eudicotyledons</taxon>
        <taxon>Gunneridae</taxon>
        <taxon>Pentapetalae</taxon>
        <taxon>rosids</taxon>
        <taxon>fabids</taxon>
        <taxon>Cucurbitales</taxon>
        <taxon>Cucurbitaceae</taxon>
        <taxon>Benincaseae</taxon>
        <taxon>Cucumis</taxon>
    </lineage>
</organism>
<gene>
    <name evidence="1" type="ORF">Csa_4G416470</name>
</gene>